<dbReference type="KEGG" id="lto:RGQ30_21840"/>
<protein>
    <submittedName>
        <fullName evidence="1">Uncharacterized protein</fullName>
    </submittedName>
</protein>
<sequence>MIEHRTHTLSRELMLAELTEICAKLVASGVERAAVSFGWDSNLDIDDMWVDVEVSLTALPEYLANAESAGTIEVGKADIFIKTEDIEFTLCHESDLHVTGSSPLVAETRSRWSNLGYEPYPVDPRV</sequence>
<dbReference type="AlphaFoldDB" id="A0AA86MBK4"/>
<dbReference type="Proteomes" id="UP001329151">
    <property type="component" value="Chromosome"/>
</dbReference>
<dbReference type="RefSeq" id="WP_130555862.1">
    <property type="nucleotide sequence ID" value="NZ_AP028947.1"/>
</dbReference>
<keyword evidence="2" id="KW-1185">Reference proteome</keyword>
<dbReference type="EMBL" id="AP028947">
    <property type="protein sequence ID" value="BET26683.1"/>
    <property type="molecule type" value="Genomic_DNA"/>
</dbReference>
<accession>A0AA86MBK4</accession>
<organism evidence="1 2">
    <name type="scientific">Limnobacter thiooxidans</name>
    <dbReference type="NCBI Taxonomy" id="131080"/>
    <lineage>
        <taxon>Bacteria</taxon>
        <taxon>Pseudomonadati</taxon>
        <taxon>Pseudomonadota</taxon>
        <taxon>Betaproteobacteria</taxon>
        <taxon>Burkholderiales</taxon>
        <taxon>Burkholderiaceae</taxon>
        <taxon>Limnobacter</taxon>
    </lineage>
</organism>
<evidence type="ECO:0000313" key="2">
    <source>
        <dbReference type="Proteomes" id="UP001329151"/>
    </source>
</evidence>
<gene>
    <name evidence="1" type="ORF">RGQ30_21840</name>
</gene>
<proteinExistence type="predicted"/>
<reference evidence="1 2" key="1">
    <citation type="submission" date="2023-10" db="EMBL/GenBank/DDBJ databases">
        <title>Complete Genome Sequence of Limnobacter thiooxidans CS-K2T, Isolated from freshwater lake sediments in Bavaria, Germany.</title>
        <authorList>
            <person name="Naruki M."/>
            <person name="Watanabe A."/>
            <person name="Warashina T."/>
            <person name="Morita T."/>
            <person name="Arakawa K."/>
        </authorList>
    </citation>
    <scope>NUCLEOTIDE SEQUENCE [LARGE SCALE GENOMIC DNA]</scope>
    <source>
        <strain evidence="1 2">CS-K2</strain>
    </source>
</reference>
<name>A0AA86MBK4_9BURK</name>
<evidence type="ECO:0000313" key="1">
    <source>
        <dbReference type="EMBL" id="BET26683.1"/>
    </source>
</evidence>